<organism evidence="1 2">
    <name type="scientific">Serendipita indica (strain DSM 11827)</name>
    <name type="common">Root endophyte fungus</name>
    <name type="synonym">Piriformospora indica</name>
    <dbReference type="NCBI Taxonomy" id="1109443"/>
    <lineage>
        <taxon>Eukaryota</taxon>
        <taxon>Fungi</taxon>
        <taxon>Dikarya</taxon>
        <taxon>Basidiomycota</taxon>
        <taxon>Agaricomycotina</taxon>
        <taxon>Agaricomycetes</taxon>
        <taxon>Sebacinales</taxon>
        <taxon>Serendipitaceae</taxon>
        <taxon>Serendipita</taxon>
    </lineage>
</organism>
<evidence type="ECO:0000313" key="1">
    <source>
        <dbReference type="EMBL" id="CCA76496.1"/>
    </source>
</evidence>
<gene>
    <name evidence="1" type="ORF">PIIN_10489</name>
</gene>
<dbReference type="AlphaFoldDB" id="G4TYV3"/>
<reference evidence="1 2" key="1">
    <citation type="journal article" date="2011" name="PLoS Pathog.">
        <title>Endophytic Life Strategies Decoded by Genome and Transcriptome Analyses of the Mutualistic Root Symbiont Piriformospora indica.</title>
        <authorList>
            <person name="Zuccaro A."/>
            <person name="Lahrmann U."/>
            <person name="Guldener U."/>
            <person name="Langen G."/>
            <person name="Pfiffi S."/>
            <person name="Biedenkopf D."/>
            <person name="Wong P."/>
            <person name="Samans B."/>
            <person name="Grimm C."/>
            <person name="Basiewicz M."/>
            <person name="Murat C."/>
            <person name="Martin F."/>
            <person name="Kogel K.H."/>
        </authorList>
    </citation>
    <scope>NUCLEOTIDE SEQUENCE [LARGE SCALE GENOMIC DNA]</scope>
    <source>
        <strain evidence="1 2">DSM 11827</strain>
    </source>
</reference>
<evidence type="ECO:0000313" key="2">
    <source>
        <dbReference type="Proteomes" id="UP000007148"/>
    </source>
</evidence>
<accession>G4TYV3</accession>
<dbReference type="InParanoid" id="G4TYV3"/>
<protein>
    <submittedName>
        <fullName evidence="1">Uncharacterized protein</fullName>
    </submittedName>
</protein>
<dbReference type="HOGENOM" id="CLU_3207839_0_0_1"/>
<name>G4TYV3_SERID</name>
<comment type="caution">
    <text evidence="1">The sequence shown here is derived from an EMBL/GenBank/DDBJ whole genome shotgun (WGS) entry which is preliminary data.</text>
</comment>
<keyword evidence="2" id="KW-1185">Reference proteome</keyword>
<dbReference type="EMBL" id="CAFZ01000789">
    <property type="protein sequence ID" value="CCA76496.1"/>
    <property type="molecule type" value="Genomic_DNA"/>
</dbReference>
<proteinExistence type="predicted"/>
<sequence length="45" mass="5136">MSRCENGLRAIASGHWMRTGAIWPPRLAGRILYELGKQYSKYCPP</sequence>
<dbReference type="Proteomes" id="UP000007148">
    <property type="component" value="Unassembled WGS sequence"/>
</dbReference>